<keyword evidence="1" id="KW-1133">Transmembrane helix</keyword>
<proteinExistence type="predicted"/>
<keyword evidence="1" id="KW-0472">Membrane</keyword>
<feature type="transmembrane region" description="Helical" evidence="1">
    <location>
        <begin position="99"/>
        <end position="118"/>
    </location>
</feature>
<accession>A0A376CPC5</accession>
<evidence type="ECO:0000313" key="3">
    <source>
        <dbReference type="Proteomes" id="UP000254467"/>
    </source>
</evidence>
<evidence type="ECO:0000256" key="1">
    <source>
        <dbReference type="SAM" id="Phobius"/>
    </source>
</evidence>
<feature type="transmembrane region" description="Helical" evidence="1">
    <location>
        <begin position="21"/>
        <end position="48"/>
    </location>
</feature>
<dbReference type="PANTHER" id="PTHR37308">
    <property type="entry name" value="INTEGRAL MEMBRANE PROTEIN"/>
    <property type="match status" value="1"/>
</dbReference>
<organism evidence="2 3">
    <name type="scientific">Corynebacterium pilosum</name>
    <dbReference type="NCBI Taxonomy" id="35756"/>
    <lineage>
        <taxon>Bacteria</taxon>
        <taxon>Bacillati</taxon>
        <taxon>Actinomycetota</taxon>
        <taxon>Actinomycetes</taxon>
        <taxon>Mycobacteriales</taxon>
        <taxon>Corynebacteriaceae</taxon>
        <taxon>Corynebacterium</taxon>
    </lineage>
</organism>
<evidence type="ECO:0000313" key="2">
    <source>
        <dbReference type="EMBL" id="STC70341.1"/>
    </source>
</evidence>
<feature type="transmembrane region" description="Helical" evidence="1">
    <location>
        <begin position="254"/>
        <end position="276"/>
    </location>
</feature>
<dbReference type="STRING" id="35756.GCA_001044155_01646"/>
<dbReference type="PANTHER" id="PTHR37308:SF1">
    <property type="entry name" value="POLYPRENYL-PHOSPHATE TRANSPORTER"/>
    <property type="match status" value="1"/>
</dbReference>
<keyword evidence="3" id="KW-1185">Reference proteome</keyword>
<name>A0A376CPC5_9CORY</name>
<feature type="transmembrane region" description="Helical" evidence="1">
    <location>
        <begin position="200"/>
        <end position="222"/>
    </location>
</feature>
<feature type="transmembrane region" description="Helical" evidence="1">
    <location>
        <begin position="68"/>
        <end position="92"/>
    </location>
</feature>
<feature type="transmembrane region" description="Helical" evidence="1">
    <location>
        <begin position="155"/>
        <end position="180"/>
    </location>
</feature>
<dbReference type="AlphaFoldDB" id="A0A376CPC5"/>
<keyword evidence="1" id="KW-0812">Transmembrane</keyword>
<sequence>MATHSPSKPNRRGLFSYIFDVLRGFLIGLAELVPGISGGTIALIVGIYEKALHNADLIMRRKFREVDWLFLVLIGVGMVTAVFGMSTVMHVFITDYAQLANGLFFGMVLVSIIVPLGMMDRRKAHWGLAALFVVGAVLAFFATGFTSEPVRDPSLIVIFVAAAVAVCALVLPGLSGSFLLLAMGLYEPIIRAVSNREIDIILVFIAGAAVGLILFVRVLSWLMSEHRNVTLATMAGLMLGSLRALWPWSGDAPANVGLVLGMMMLGGVIVAVFILIDRYKQSTAQADVITEDSPR</sequence>
<dbReference type="RefSeq" id="WP_018581456.1">
    <property type="nucleotide sequence ID" value="NZ_LDYD01000006.1"/>
</dbReference>
<dbReference type="EMBL" id="UFXQ01000001">
    <property type="protein sequence ID" value="STC70341.1"/>
    <property type="molecule type" value="Genomic_DNA"/>
</dbReference>
<dbReference type="Pfam" id="PF04018">
    <property type="entry name" value="VCA0040-like"/>
    <property type="match status" value="1"/>
</dbReference>
<feature type="transmembrane region" description="Helical" evidence="1">
    <location>
        <begin position="124"/>
        <end position="143"/>
    </location>
</feature>
<dbReference type="InterPro" id="IPR007163">
    <property type="entry name" value="VCA0040-like"/>
</dbReference>
<dbReference type="OrthoDB" id="9793746at2"/>
<gene>
    <name evidence="2" type="ORF">NCTC11862_02154</name>
</gene>
<reference evidence="2 3" key="1">
    <citation type="submission" date="2018-06" db="EMBL/GenBank/DDBJ databases">
        <authorList>
            <consortium name="Pathogen Informatics"/>
            <person name="Doyle S."/>
        </authorList>
    </citation>
    <scope>NUCLEOTIDE SEQUENCE [LARGE SCALE GENOMIC DNA]</scope>
    <source>
        <strain evidence="2 3">NCTC11862</strain>
    </source>
</reference>
<dbReference type="Proteomes" id="UP000254467">
    <property type="component" value="Unassembled WGS sequence"/>
</dbReference>
<protein>
    <submittedName>
        <fullName evidence="2">Predicted membrane protein</fullName>
    </submittedName>
</protein>